<dbReference type="HOGENOM" id="CLU_3150661_0_0_5"/>
<proteinExistence type="predicted"/>
<evidence type="ECO:0000313" key="3">
    <source>
        <dbReference type="Proteomes" id="UP000010077"/>
    </source>
</evidence>
<keyword evidence="3" id="KW-1185">Reference proteome</keyword>
<accession>K7YLW4</accession>
<keyword evidence="1" id="KW-0472">Membrane</keyword>
<reference evidence="2 3" key="1">
    <citation type="journal article" date="2012" name="Proc. Natl. Acad. Sci. U.S.A.">
        <title>Genome streamlining and chemical defense in a coral reef symbiosis.</title>
        <authorList>
            <person name="Kwan J.C."/>
            <person name="Donia M.S."/>
            <person name="Han A.W."/>
            <person name="Hirose E."/>
            <person name="Haygood M.G."/>
            <person name="Schmidt E.W."/>
        </authorList>
    </citation>
    <scope>NUCLEOTIDE SEQUENCE [LARGE SCALE GENOMIC DNA]</scope>
    <source>
        <strain evidence="2 3">L2</strain>
    </source>
</reference>
<name>K7YLW4_9PROT</name>
<gene>
    <name evidence="2" type="ORF">A1OE_262</name>
</gene>
<protein>
    <submittedName>
        <fullName evidence="2">Uncharacterized protein</fullName>
    </submittedName>
</protein>
<dbReference type="KEGG" id="thal:A1OE_262"/>
<organism evidence="2 3">
    <name type="scientific">Candidatus Endolissoclinum faulkneri L2</name>
    <dbReference type="NCBI Taxonomy" id="1193729"/>
    <lineage>
        <taxon>Bacteria</taxon>
        <taxon>Pseudomonadati</taxon>
        <taxon>Pseudomonadota</taxon>
        <taxon>Alphaproteobacteria</taxon>
        <taxon>Rhodospirillales</taxon>
        <taxon>Rhodospirillaceae</taxon>
        <taxon>Candidatus Endolissoclinum</taxon>
    </lineage>
</organism>
<dbReference type="AlphaFoldDB" id="K7YLW4"/>
<sequence>MNKIVCHVTIIKENKVVKINLVFYLIDIIWNIMKLSLFLSINTQVQYF</sequence>
<keyword evidence="1" id="KW-0812">Transmembrane</keyword>
<feature type="transmembrane region" description="Helical" evidence="1">
    <location>
        <begin position="21"/>
        <end position="41"/>
    </location>
</feature>
<dbReference type="EMBL" id="CP003539">
    <property type="protein sequence ID" value="AFX98462.1"/>
    <property type="molecule type" value="Genomic_DNA"/>
</dbReference>
<evidence type="ECO:0000313" key="2">
    <source>
        <dbReference type="EMBL" id="AFX98462.1"/>
    </source>
</evidence>
<evidence type="ECO:0000256" key="1">
    <source>
        <dbReference type="SAM" id="Phobius"/>
    </source>
</evidence>
<keyword evidence="1" id="KW-1133">Transmembrane helix</keyword>
<dbReference type="Proteomes" id="UP000010077">
    <property type="component" value="Chromosome"/>
</dbReference>